<sequence>MLILFARPSARAQVPVAGAFTGLIKRVIVAIDLGVQRLQNKTLVLQNTQKELENNLHLNSLNDISGWLEKERNLYASYYQELAQVKMLIADYQMVKDVIDRQRQIISEYRQASALFRKDAHFAPRELAYMGNIYSGILQESLRNLDAVRSAVTPLTTQMGDAERWLRIDEAAQAIQLNLDHLRQFNRQNVQLSLSRSADERDRKTVQQLYGLK</sequence>
<gene>
    <name evidence="1" type="ORF">FPZ42_07240</name>
</gene>
<proteinExistence type="predicted"/>
<evidence type="ECO:0000313" key="2">
    <source>
        <dbReference type="Proteomes" id="UP000318010"/>
    </source>
</evidence>
<comment type="caution">
    <text evidence="1">The sequence shown here is derived from an EMBL/GenBank/DDBJ whole genome shotgun (WGS) entry which is preliminary data.</text>
</comment>
<protein>
    <submittedName>
        <fullName evidence="1">Conjugal transfer protein TraI</fullName>
    </submittedName>
</protein>
<name>A0A563U7G9_9SPHI</name>
<dbReference type="EMBL" id="VOEI01000002">
    <property type="protein sequence ID" value="TWR27312.1"/>
    <property type="molecule type" value="Genomic_DNA"/>
</dbReference>
<dbReference type="OrthoDB" id="793529at2"/>
<accession>A0A563U7G9</accession>
<evidence type="ECO:0000313" key="1">
    <source>
        <dbReference type="EMBL" id="TWR27312.1"/>
    </source>
</evidence>
<dbReference type="Proteomes" id="UP000318010">
    <property type="component" value="Unassembled WGS sequence"/>
</dbReference>
<reference evidence="1 2" key="1">
    <citation type="submission" date="2019-07" db="EMBL/GenBank/DDBJ databases">
        <authorList>
            <person name="Kim J."/>
        </authorList>
    </citation>
    <scope>NUCLEOTIDE SEQUENCE [LARGE SCALE GENOMIC DNA]</scope>
    <source>
        <strain evidence="1 2">MJ1a</strain>
    </source>
</reference>
<organism evidence="1 2">
    <name type="scientific">Mucilaginibacter achroorhodeus</name>
    <dbReference type="NCBI Taxonomy" id="2599294"/>
    <lineage>
        <taxon>Bacteria</taxon>
        <taxon>Pseudomonadati</taxon>
        <taxon>Bacteroidota</taxon>
        <taxon>Sphingobacteriia</taxon>
        <taxon>Sphingobacteriales</taxon>
        <taxon>Sphingobacteriaceae</taxon>
        <taxon>Mucilaginibacter</taxon>
    </lineage>
</organism>
<keyword evidence="2" id="KW-1185">Reference proteome</keyword>
<dbReference type="AlphaFoldDB" id="A0A563U7G9"/>